<protein>
    <submittedName>
        <fullName evidence="2">SH3 domain-containing protein</fullName>
    </submittedName>
</protein>
<sequence>MLKALAGGPMHRSLLSLLAVASLALAPCALARHRPAPPAPNGALATLLQPLNLYLQPDSSSSKLTTVSPGREVVINDENGAWVRVFAKVDQQESMAIDEPDLPAQTQTVPLSGWIRNQGLVTQATPQGDQILFGAAQAEEDAASHLDPPPGAAMEARLLYQRVYQMFPKSPLTPKAMWRAADIRWQLQKADAATLPSAHTQQPYMRELMDENEMRAVMHLFPHTQWADDAAYALLDNQLCGDWQGSEKCPEREAQVYLHYVDKYPDSPRAARALYEAAWREAAAGDMWEADGNAKRAAEDRKYANGIAARLEGKYPKSSYATRAAVMVFEVRQGMPVYGSPQP</sequence>
<evidence type="ECO:0000313" key="2">
    <source>
        <dbReference type="EMBL" id="HGY93611.1"/>
    </source>
</evidence>
<evidence type="ECO:0000256" key="1">
    <source>
        <dbReference type="SAM" id="SignalP"/>
    </source>
</evidence>
<accession>A0A7V4XR86</accession>
<comment type="caution">
    <text evidence="2">The sequence shown here is derived from an EMBL/GenBank/DDBJ whole genome shotgun (WGS) entry which is preliminary data.</text>
</comment>
<reference evidence="2" key="1">
    <citation type="journal article" date="2020" name="mSystems">
        <title>Genome- and Community-Level Interaction Insights into Carbon Utilization and Element Cycling Functions of Hydrothermarchaeota in Hydrothermal Sediment.</title>
        <authorList>
            <person name="Zhou Z."/>
            <person name="Liu Y."/>
            <person name="Xu W."/>
            <person name="Pan J."/>
            <person name="Luo Z.H."/>
            <person name="Li M."/>
        </authorList>
    </citation>
    <scope>NUCLEOTIDE SEQUENCE [LARGE SCALE GENOMIC DNA]</scope>
    <source>
        <strain evidence="2">SpSt-855</strain>
    </source>
</reference>
<dbReference type="InterPro" id="IPR011990">
    <property type="entry name" value="TPR-like_helical_dom_sf"/>
</dbReference>
<dbReference type="AlphaFoldDB" id="A0A7V4XR86"/>
<dbReference type="EMBL" id="DTKL01000016">
    <property type="protein sequence ID" value="HGY93611.1"/>
    <property type="molecule type" value="Genomic_DNA"/>
</dbReference>
<organism evidence="2">
    <name type="scientific">Acidobacterium capsulatum</name>
    <dbReference type="NCBI Taxonomy" id="33075"/>
    <lineage>
        <taxon>Bacteria</taxon>
        <taxon>Pseudomonadati</taxon>
        <taxon>Acidobacteriota</taxon>
        <taxon>Terriglobia</taxon>
        <taxon>Terriglobales</taxon>
        <taxon>Acidobacteriaceae</taxon>
        <taxon>Acidobacterium</taxon>
    </lineage>
</organism>
<keyword evidence="1" id="KW-0732">Signal</keyword>
<gene>
    <name evidence="2" type="ORF">ENW50_02815</name>
</gene>
<feature type="chain" id="PRO_5031204941" evidence="1">
    <location>
        <begin position="32"/>
        <end position="343"/>
    </location>
</feature>
<feature type="signal peptide" evidence="1">
    <location>
        <begin position="1"/>
        <end position="31"/>
    </location>
</feature>
<proteinExistence type="predicted"/>
<name>A0A7V4XR86_9BACT</name>
<dbReference type="Gene3D" id="1.25.40.10">
    <property type="entry name" value="Tetratricopeptide repeat domain"/>
    <property type="match status" value="1"/>
</dbReference>